<dbReference type="RefSeq" id="WP_045098122.1">
    <property type="nucleotide sequence ID" value="NZ_CP020614.1"/>
</dbReference>
<dbReference type="PANTHER" id="PTHR24305">
    <property type="entry name" value="CYTOCHROME P450"/>
    <property type="match status" value="1"/>
</dbReference>
<dbReference type="PATRIC" id="fig|451.8.peg.649"/>
<organism evidence="3 5">
    <name type="scientific">Legionella micdadei</name>
    <name type="common">Tatlockia micdadei</name>
    <dbReference type="NCBI Taxonomy" id="451"/>
    <lineage>
        <taxon>Bacteria</taxon>
        <taxon>Pseudomonadati</taxon>
        <taxon>Pseudomonadota</taxon>
        <taxon>Gammaproteobacteria</taxon>
        <taxon>Legionellales</taxon>
        <taxon>Legionellaceae</taxon>
        <taxon>Legionella</taxon>
    </lineage>
</organism>
<proteinExistence type="inferred from homology"/>
<dbReference type="GO" id="GO:0016705">
    <property type="term" value="F:oxidoreductase activity, acting on paired donors, with incorporation or reduction of molecular oxygen"/>
    <property type="evidence" value="ECO:0007669"/>
    <property type="project" value="InterPro"/>
</dbReference>
<dbReference type="OrthoDB" id="5632161at2"/>
<dbReference type="EMBL" id="LN614830">
    <property type="protein sequence ID" value="CEG59560.1"/>
    <property type="molecule type" value="Genomic_DNA"/>
</dbReference>
<reference evidence="3" key="2">
    <citation type="submission" date="2014-09" db="EMBL/GenBank/DDBJ databases">
        <authorList>
            <person name="GOMEZ-VALERO Laura"/>
        </authorList>
    </citation>
    <scope>NUCLEOTIDE SEQUENCE</scope>
    <source>
        <strain evidence="3">ATCC33218</strain>
    </source>
</reference>
<comment type="similarity">
    <text evidence="1">Belongs to the cytochrome P450 family.</text>
</comment>
<dbReference type="GO" id="GO:0020037">
    <property type="term" value="F:heme binding"/>
    <property type="evidence" value="ECO:0007669"/>
    <property type="project" value="InterPro"/>
</dbReference>
<dbReference type="CDD" id="cd00302">
    <property type="entry name" value="cytochrome_P450"/>
    <property type="match status" value="1"/>
</dbReference>
<feature type="region of interest" description="Disordered" evidence="2">
    <location>
        <begin position="595"/>
        <end position="618"/>
    </location>
</feature>
<dbReference type="EMBL" id="FMVN01000002">
    <property type="protein sequence ID" value="SCX93695.1"/>
    <property type="molecule type" value="Genomic_DNA"/>
</dbReference>
<dbReference type="Proteomes" id="UP000032414">
    <property type="component" value="Chromosome I"/>
</dbReference>
<evidence type="ECO:0000313" key="4">
    <source>
        <dbReference type="EMBL" id="SCX93695.1"/>
    </source>
</evidence>
<evidence type="ECO:0000313" key="3">
    <source>
        <dbReference type="EMBL" id="CEG59560.1"/>
    </source>
</evidence>
<dbReference type="PANTHER" id="PTHR24305:SF166">
    <property type="entry name" value="CYTOCHROME P450 12A4, MITOCHONDRIAL-RELATED"/>
    <property type="match status" value="1"/>
</dbReference>
<evidence type="ECO:0000313" key="6">
    <source>
        <dbReference type="Proteomes" id="UP000182998"/>
    </source>
</evidence>
<gene>
    <name evidence="3" type="ORF">LMI_0196</name>
    <name evidence="4" type="ORF">SAMN02982997_00428</name>
</gene>
<dbReference type="SUPFAM" id="SSF48264">
    <property type="entry name" value="Cytochrome P450"/>
    <property type="match status" value="1"/>
</dbReference>
<reference evidence="5" key="1">
    <citation type="submission" date="2014-09" db="EMBL/GenBank/DDBJ databases">
        <authorList>
            <person name="Gomez-Valero L."/>
        </authorList>
    </citation>
    <scope>NUCLEOTIDE SEQUENCE [LARGE SCALE GENOMIC DNA]</scope>
    <source>
        <strain evidence="5">ATCC33218</strain>
    </source>
</reference>
<dbReference type="Pfam" id="PF00067">
    <property type="entry name" value="p450"/>
    <property type="match status" value="1"/>
</dbReference>
<dbReference type="KEGG" id="tmc:LMI_0196"/>
<accession>A0A098GC67</accession>
<evidence type="ECO:0000256" key="1">
    <source>
        <dbReference type="ARBA" id="ARBA00010617"/>
    </source>
</evidence>
<evidence type="ECO:0000313" key="5">
    <source>
        <dbReference type="Proteomes" id="UP000032414"/>
    </source>
</evidence>
<dbReference type="InterPro" id="IPR050121">
    <property type="entry name" value="Cytochrome_P450_monoxygenase"/>
</dbReference>
<feature type="compositionally biased region" description="Polar residues" evidence="2">
    <location>
        <begin position="595"/>
        <end position="613"/>
    </location>
</feature>
<dbReference type="InterPro" id="IPR001128">
    <property type="entry name" value="Cyt_P450"/>
</dbReference>
<sequence length="640" mass="72087">MIILLLILGALVVIRVYQQSQRALSLETTSPATTDYLKLVKDVVSLRQSQSEENKMQLQTRFMSFVADLGARSLQEGGSGVGYFRLPNLTPVYVLSNRAVIKKFYEGNAYLDNEQKKQIRFGQKKFFTRLAIILGQDNLMSADLGSATHSEVRAAILSRNEMFRPKIADLVLRYFKEYEKSEQGRPLSDVMDALSRQVLIATYFDPLVINQFETLYKPELTKELISFLFSLDPISTNEQQSLVKLREKIFELGCNLIFSTSEIKQQLLEEKSWLNYLLKIRVLGNEALQDELARLDIFVSPKRELSSSQCERLVRYAISNNDRTPLAAAVKDAVNESLFIPLLGFDATATALITSLRIIIQDRRIYTLVMKEIREKLANQEDFVLHSPWDLGKEGALSYMEAVILEALRLSPPAPMIPETINETLSLGIDGKTLVLPKGALVFIPLESLHVHPSYFPDIPLSPRGQEILGKQSMSASDIFPERWLPKHKDEIYNADFFQEGYLNETDSSVNPRQLEKEGGLLTFKTGPRRCPGLRIALAEILALFKMLSVFKFELDNEENLALGFHYATPLQRNGGKGTITITPLEETKQTATVRNSAAQESSFSASGNSPFFKSSPESRRSRLDAICLSSEKTAMTGRI</sequence>
<dbReference type="AlphaFoldDB" id="A0A098GC67"/>
<evidence type="ECO:0000256" key="2">
    <source>
        <dbReference type="SAM" id="MobiDB-lite"/>
    </source>
</evidence>
<dbReference type="Proteomes" id="UP000182998">
    <property type="component" value="Unassembled WGS sequence"/>
</dbReference>
<dbReference type="InterPro" id="IPR036396">
    <property type="entry name" value="Cyt_P450_sf"/>
</dbReference>
<name>A0A098GC67_LEGMI</name>
<keyword evidence="6" id="KW-1185">Reference proteome</keyword>
<dbReference type="GO" id="GO:0005506">
    <property type="term" value="F:iron ion binding"/>
    <property type="evidence" value="ECO:0007669"/>
    <property type="project" value="InterPro"/>
</dbReference>
<dbReference type="STRING" id="451.B6N58_00915"/>
<protein>
    <submittedName>
        <fullName evidence="3 4">Cytochrome P450</fullName>
    </submittedName>
</protein>
<dbReference type="Gene3D" id="1.10.630.10">
    <property type="entry name" value="Cytochrome P450"/>
    <property type="match status" value="1"/>
</dbReference>
<dbReference type="HOGENOM" id="CLU_441982_0_0_6"/>
<reference evidence="4 6" key="3">
    <citation type="submission" date="2016-10" db="EMBL/GenBank/DDBJ databases">
        <authorList>
            <person name="Varghese N."/>
            <person name="Submissions S."/>
        </authorList>
    </citation>
    <scope>NUCLEOTIDE SEQUENCE [LARGE SCALE GENOMIC DNA]</scope>
    <source>
        <strain evidence="4 6">ATCC 33218</strain>
    </source>
</reference>
<dbReference type="GO" id="GO:0004497">
    <property type="term" value="F:monooxygenase activity"/>
    <property type="evidence" value="ECO:0007669"/>
    <property type="project" value="InterPro"/>
</dbReference>